<dbReference type="InterPro" id="IPR047641">
    <property type="entry name" value="ABC_transpr_MalK/UgpC-like"/>
</dbReference>
<evidence type="ECO:0000313" key="7">
    <source>
        <dbReference type="Proteomes" id="UP000694888"/>
    </source>
</evidence>
<dbReference type="GeneID" id="118479123"/>
<dbReference type="PROSITE" id="PS00211">
    <property type="entry name" value="ABC_TRANSPORTER_1"/>
    <property type="match status" value="1"/>
</dbReference>
<name>A0ABM1W4P4_APLCA</name>
<dbReference type="SUPFAM" id="SSF52540">
    <property type="entry name" value="P-loop containing nucleoside triphosphate hydrolases"/>
    <property type="match status" value="1"/>
</dbReference>
<dbReference type="InterPro" id="IPR017871">
    <property type="entry name" value="ABC_transporter-like_CS"/>
</dbReference>
<organism evidence="7 8">
    <name type="scientific">Aplysia californica</name>
    <name type="common">California sea hare</name>
    <dbReference type="NCBI Taxonomy" id="6500"/>
    <lineage>
        <taxon>Eukaryota</taxon>
        <taxon>Metazoa</taxon>
        <taxon>Spiralia</taxon>
        <taxon>Lophotrochozoa</taxon>
        <taxon>Mollusca</taxon>
        <taxon>Gastropoda</taxon>
        <taxon>Heterobranchia</taxon>
        <taxon>Euthyneura</taxon>
        <taxon>Tectipleura</taxon>
        <taxon>Aplysiida</taxon>
        <taxon>Aplysioidea</taxon>
        <taxon>Aplysiidae</taxon>
        <taxon>Aplysia</taxon>
    </lineage>
</organism>
<protein>
    <submittedName>
        <fullName evidence="8">Sn-glycerol-3-phosphate import ATP-binding protein UgpC-like</fullName>
    </submittedName>
</protein>
<dbReference type="Pfam" id="PF00005">
    <property type="entry name" value="ABC_tran"/>
    <property type="match status" value="1"/>
</dbReference>
<evidence type="ECO:0000256" key="1">
    <source>
        <dbReference type="ARBA" id="ARBA00022475"/>
    </source>
</evidence>
<dbReference type="InterPro" id="IPR003439">
    <property type="entry name" value="ABC_transporter-like_ATP-bd"/>
</dbReference>
<evidence type="ECO:0000259" key="6">
    <source>
        <dbReference type="PROSITE" id="PS50893"/>
    </source>
</evidence>
<sequence length="199" mass="22394">MYGKDVGVDKLNIEIKEEEFFVLVGPSGAGKTTTLKMVAGIIKPTEGKLFIDGVLSNLIPPHERNVSMTFESYALYPHFSVYNNIANPLRRQKRNNLEADIEREVHRIAAMLEIEHILDQKPGELSGGQKQRVSLGRALVRQPAVFLLDEPLSHVDAKVRHKMRVELNRCGKTSSMRMIVGLETITSGEIYIGDRLEKQ</sequence>
<dbReference type="RefSeq" id="XP_035829637.1">
    <property type="nucleotide sequence ID" value="XM_035973744.1"/>
</dbReference>
<evidence type="ECO:0000256" key="4">
    <source>
        <dbReference type="ARBA" id="ARBA00022967"/>
    </source>
</evidence>
<dbReference type="Proteomes" id="UP000694888">
    <property type="component" value="Unplaced"/>
</dbReference>
<keyword evidence="4" id="KW-1278">Translocase</keyword>
<evidence type="ECO:0000256" key="5">
    <source>
        <dbReference type="ARBA" id="ARBA00023136"/>
    </source>
</evidence>
<keyword evidence="1" id="KW-1003">Cell membrane</keyword>
<dbReference type="Gene3D" id="3.40.50.300">
    <property type="entry name" value="P-loop containing nucleotide triphosphate hydrolases"/>
    <property type="match status" value="1"/>
</dbReference>
<reference evidence="8" key="1">
    <citation type="submission" date="2025-08" db="UniProtKB">
        <authorList>
            <consortium name="RefSeq"/>
        </authorList>
    </citation>
    <scope>IDENTIFICATION</scope>
</reference>
<feature type="domain" description="ABC transporter" evidence="6">
    <location>
        <begin position="1"/>
        <end position="199"/>
    </location>
</feature>
<accession>A0ABM1W4P4</accession>
<keyword evidence="5" id="KW-0472">Membrane</keyword>
<dbReference type="SMART" id="SM00382">
    <property type="entry name" value="AAA"/>
    <property type="match status" value="1"/>
</dbReference>
<dbReference type="PANTHER" id="PTHR43875:SF15">
    <property type="entry name" value="TREHALOSE IMPORT ATP-BINDING PROTEIN SUGC"/>
    <property type="match status" value="1"/>
</dbReference>
<keyword evidence="7" id="KW-1185">Reference proteome</keyword>
<dbReference type="InterPro" id="IPR003593">
    <property type="entry name" value="AAA+_ATPase"/>
</dbReference>
<dbReference type="PROSITE" id="PS50893">
    <property type="entry name" value="ABC_TRANSPORTER_2"/>
    <property type="match status" value="1"/>
</dbReference>
<dbReference type="InterPro" id="IPR027417">
    <property type="entry name" value="P-loop_NTPase"/>
</dbReference>
<keyword evidence="2" id="KW-0547">Nucleotide-binding</keyword>
<evidence type="ECO:0000256" key="3">
    <source>
        <dbReference type="ARBA" id="ARBA00022840"/>
    </source>
</evidence>
<proteinExistence type="predicted"/>
<evidence type="ECO:0000313" key="8">
    <source>
        <dbReference type="RefSeq" id="XP_035829637.1"/>
    </source>
</evidence>
<gene>
    <name evidence="8" type="primary">LOC118479123</name>
</gene>
<evidence type="ECO:0000256" key="2">
    <source>
        <dbReference type="ARBA" id="ARBA00022741"/>
    </source>
</evidence>
<dbReference type="PANTHER" id="PTHR43875">
    <property type="entry name" value="MALTODEXTRIN IMPORT ATP-BINDING PROTEIN MSMX"/>
    <property type="match status" value="1"/>
</dbReference>
<keyword evidence="3" id="KW-0067">ATP-binding</keyword>